<dbReference type="InterPro" id="IPR006047">
    <property type="entry name" value="GH13_cat_dom"/>
</dbReference>
<gene>
    <name evidence="5" type="primary">nplT_3</name>
    <name evidence="5" type="ORF">BEH84_05725</name>
</gene>
<dbReference type="PANTHER" id="PTHR10357:SF210">
    <property type="entry name" value="MALTODEXTRIN GLUCOSIDASE"/>
    <property type="match status" value="1"/>
</dbReference>
<reference evidence="5 6" key="1">
    <citation type="submission" date="2016-07" db="EMBL/GenBank/DDBJ databases">
        <title>Characterization of isolates of Eisenbergiella tayi derived from blood cultures, using whole genome sequencing.</title>
        <authorList>
            <person name="Burdz T."/>
            <person name="Wiebe D."/>
            <person name="Huynh C."/>
            <person name="Bernard K."/>
        </authorList>
    </citation>
    <scope>NUCLEOTIDE SEQUENCE [LARGE SCALE GENOMIC DNA]</scope>
    <source>
        <strain evidence="5 6">NML 120489</strain>
    </source>
</reference>
<dbReference type="InterPro" id="IPR013783">
    <property type="entry name" value="Ig-like_fold"/>
</dbReference>
<feature type="domain" description="Glycosyl hydrolase family 13 catalytic" evidence="4">
    <location>
        <begin position="145"/>
        <end position="508"/>
    </location>
</feature>
<proteinExistence type="inferred from homology"/>
<dbReference type="SUPFAM" id="SSF81296">
    <property type="entry name" value="E set domains"/>
    <property type="match status" value="1"/>
</dbReference>
<evidence type="ECO:0000256" key="1">
    <source>
        <dbReference type="ARBA" id="ARBA00008061"/>
    </source>
</evidence>
<protein>
    <submittedName>
        <fullName evidence="5">Neopullulanase</fullName>
        <ecNumber evidence="5">3.2.1.135</ecNumber>
    </submittedName>
</protein>
<dbReference type="InterPro" id="IPR017853">
    <property type="entry name" value="GH"/>
</dbReference>
<comment type="caution">
    <text evidence="5">The sequence shown here is derived from an EMBL/GenBank/DDBJ whole genome shotgun (WGS) entry which is preliminary data.</text>
</comment>
<accession>A0A1E3A7B6</accession>
<dbReference type="Gene3D" id="3.90.400.10">
    <property type="entry name" value="Oligo-1,6-glucosidase, Domain 2"/>
    <property type="match status" value="1"/>
</dbReference>
<dbReference type="GO" id="GO:0005975">
    <property type="term" value="P:carbohydrate metabolic process"/>
    <property type="evidence" value="ECO:0007669"/>
    <property type="project" value="InterPro"/>
</dbReference>
<comment type="similarity">
    <text evidence="1">Belongs to the glycosyl hydrolase 13 family.</text>
</comment>
<evidence type="ECO:0000313" key="5">
    <source>
        <dbReference type="EMBL" id="ODM04664.1"/>
    </source>
</evidence>
<name>A0A1E3A7B6_9FIRM</name>
<dbReference type="InterPro" id="IPR014756">
    <property type="entry name" value="Ig_E-set"/>
</dbReference>
<dbReference type="EC" id="3.2.1.135" evidence="5"/>
<dbReference type="GeneID" id="93300518"/>
<dbReference type="Proteomes" id="UP000095003">
    <property type="component" value="Unassembled WGS sequence"/>
</dbReference>
<keyword evidence="3 5" id="KW-0326">Glycosidase</keyword>
<dbReference type="Pfam" id="PF00128">
    <property type="entry name" value="Alpha-amylase"/>
    <property type="match status" value="1"/>
</dbReference>
<dbReference type="CDD" id="cd11338">
    <property type="entry name" value="AmyAc_CMD"/>
    <property type="match status" value="1"/>
</dbReference>
<dbReference type="InterPro" id="IPR004185">
    <property type="entry name" value="Glyco_hydro_13_lg-like_dom"/>
</dbReference>
<organism evidence="5 6">
    <name type="scientific">Eisenbergiella tayi</name>
    <dbReference type="NCBI Taxonomy" id="1432052"/>
    <lineage>
        <taxon>Bacteria</taxon>
        <taxon>Bacillati</taxon>
        <taxon>Bacillota</taxon>
        <taxon>Clostridia</taxon>
        <taxon>Lachnospirales</taxon>
        <taxon>Lachnospiraceae</taxon>
        <taxon>Eisenbergiella</taxon>
    </lineage>
</organism>
<dbReference type="Gene3D" id="3.20.20.80">
    <property type="entry name" value="Glycosidases"/>
    <property type="match status" value="1"/>
</dbReference>
<evidence type="ECO:0000313" key="6">
    <source>
        <dbReference type="Proteomes" id="UP000095003"/>
    </source>
</evidence>
<evidence type="ECO:0000256" key="3">
    <source>
        <dbReference type="ARBA" id="ARBA00023295"/>
    </source>
</evidence>
<sequence length="580" mass="68022">MNLGCIYHRSQDNMCYAKNESELVIQIQTGKEVDRVFLNYEDPMESEEFGGPWTWKGHPEEMLQVRELENHKWWTISVFPPYKRCGYFFELRSGNETCYYLEDGVRTDGSFMTGNVRLQYFSFPWMNPADINITPDWVKDTIWYQIFPERFCNKKASLPKKNILPWAKGSVTNDEFYGGDIPGITSKIGYLADLGITGIYLTPVFEASTTHKYDTTDYRRIDPAFGTEEDFRELVDTAHKAGIRIMLDGVFNHCGYYFPYWQDVLEKGPESAYWNWFMVNKWPFDQTDPWTYDKKYYSFHFTAFMPKLNTNNDEVAEYLTETCEYWIKEFGIDGLRLDVAHEISHKFCRTLRSRLKALRPDFYILGEIWQDSMRWLRGDEFDSVMNYPFHNAVMDFFRDKEADSRNFQYRLNKCYSMYMEQTNQVLFNLLDSHDTARLRTKLPDEDSFFQALCILYTMPGSPCIFYGTEIAMEGGPDPDCRRCMPWDAIESGAYQETCDMVKALIRLRRQEPLCRCPGLVFSDPEPNSRVITYRRQEDNRSLTVCINAGSTCTEVPEGCVLLSRRLESRQLLPGGFAVIK</sequence>
<dbReference type="PATRIC" id="fig|1432052.3.peg.6332"/>
<evidence type="ECO:0000259" key="4">
    <source>
        <dbReference type="SMART" id="SM00642"/>
    </source>
</evidence>
<dbReference type="SMART" id="SM00642">
    <property type="entry name" value="Aamy"/>
    <property type="match status" value="1"/>
</dbReference>
<dbReference type="SUPFAM" id="SSF51445">
    <property type="entry name" value="(Trans)glycosidases"/>
    <property type="match status" value="1"/>
</dbReference>
<evidence type="ECO:0000256" key="2">
    <source>
        <dbReference type="ARBA" id="ARBA00022801"/>
    </source>
</evidence>
<dbReference type="GO" id="GO:0031216">
    <property type="term" value="F:neopullulanase activity"/>
    <property type="evidence" value="ECO:0007669"/>
    <property type="project" value="UniProtKB-EC"/>
</dbReference>
<dbReference type="RefSeq" id="WP_069159185.1">
    <property type="nucleotide sequence ID" value="NZ_DBFYTC010000158.1"/>
</dbReference>
<dbReference type="InterPro" id="IPR045857">
    <property type="entry name" value="O16G_dom_2"/>
</dbReference>
<dbReference type="AlphaFoldDB" id="A0A1E3A7B6"/>
<dbReference type="Gene3D" id="2.60.40.10">
    <property type="entry name" value="Immunoglobulins"/>
    <property type="match status" value="1"/>
</dbReference>
<dbReference type="Pfam" id="PF02903">
    <property type="entry name" value="Alpha-amylase_N"/>
    <property type="match status" value="1"/>
</dbReference>
<dbReference type="EMBL" id="MCGI01000007">
    <property type="protein sequence ID" value="ODM04664.1"/>
    <property type="molecule type" value="Genomic_DNA"/>
</dbReference>
<dbReference type="PANTHER" id="PTHR10357">
    <property type="entry name" value="ALPHA-AMYLASE FAMILY MEMBER"/>
    <property type="match status" value="1"/>
</dbReference>
<keyword evidence="2 5" id="KW-0378">Hydrolase</keyword>
<dbReference type="CDD" id="cd02857">
    <property type="entry name" value="E_set_CDase_PDE_N"/>
    <property type="match status" value="1"/>
</dbReference>